<dbReference type="Pfam" id="PF00696">
    <property type="entry name" value="AA_kinase"/>
    <property type="match status" value="1"/>
</dbReference>
<evidence type="ECO:0000259" key="9">
    <source>
        <dbReference type="Pfam" id="PF00696"/>
    </source>
</evidence>
<dbReference type="GO" id="GO:0003991">
    <property type="term" value="F:acetylglutamate kinase activity"/>
    <property type="evidence" value="ECO:0007669"/>
    <property type="project" value="UniProtKB-UniRule"/>
</dbReference>
<dbReference type="UniPathway" id="UPA00068">
    <property type="reaction ID" value="UER00107"/>
</dbReference>
<dbReference type="FunFam" id="3.40.1160.10:FF:000004">
    <property type="entry name" value="Acetylglutamate kinase"/>
    <property type="match status" value="1"/>
</dbReference>
<name>A0A3S8UW68_9FLOR</name>
<dbReference type="EMBL" id="MK039118">
    <property type="protein sequence ID" value="AZL88064.1"/>
    <property type="molecule type" value="Genomic_DNA"/>
</dbReference>
<dbReference type="InterPro" id="IPR004662">
    <property type="entry name" value="AcgluKinase_fam"/>
</dbReference>
<dbReference type="AlphaFoldDB" id="A0A3S8UW68"/>
<geneLocation type="plastid" evidence="10"/>
<dbReference type="GO" id="GO:0042450">
    <property type="term" value="P:L-arginine biosynthetic process via ornithine"/>
    <property type="evidence" value="ECO:0007669"/>
    <property type="project" value="UniProtKB-UniRule"/>
</dbReference>
<organism evidence="10">
    <name type="scientific">Harveyella mirabilis</name>
    <dbReference type="NCBI Taxonomy" id="282355"/>
    <lineage>
        <taxon>Eukaryota</taxon>
        <taxon>Rhodophyta</taxon>
        <taxon>Florideophyceae</taxon>
        <taxon>Rhodymeniophycidae</taxon>
        <taxon>Gigartinales</taxon>
        <taxon>Choreocolacaceae</taxon>
        <taxon>Harveyella</taxon>
    </lineage>
</organism>
<evidence type="ECO:0000256" key="6">
    <source>
        <dbReference type="ARBA" id="ARBA00022777"/>
    </source>
</evidence>
<sequence length="286" mass="31214">MSNNTASDRFYFSSKTLSFVNQYIGSTFVIKYGGSVMQNDSLQIEVIKDIALLYLLGIKIVLVHGGGLFINDWLYKLNIQPKFQNGVRVTDPDTMEIVEMVLAGKINKSIVSLFNQNNILSLGISGKDANLIKASSLSNLSSNLTGKIESINTLVLELLLSNKFLPVIASVASDSDGNTYNINADTAASSIASALKANKLILLTDTPGILYDVRDPSSLIHHLNFSVIKELYSKNLILDGMIPKVESCISALNGNVKTTHIIDGREKHSLLYEVLTDKRVGSMITL</sequence>
<evidence type="ECO:0000256" key="8">
    <source>
        <dbReference type="HAMAP-Rule" id="MF_00082"/>
    </source>
</evidence>
<feature type="binding site" evidence="8">
    <location>
        <begin position="66"/>
        <end position="67"/>
    </location>
    <ligand>
        <name>substrate</name>
    </ligand>
</feature>
<feature type="binding site" evidence="8">
    <location>
        <position position="88"/>
    </location>
    <ligand>
        <name>substrate</name>
    </ligand>
</feature>
<proteinExistence type="inferred from homology"/>
<dbReference type="PANTHER" id="PTHR23342">
    <property type="entry name" value="N-ACETYLGLUTAMATE SYNTHASE"/>
    <property type="match status" value="1"/>
</dbReference>
<keyword evidence="2 8" id="KW-0055">Arginine biosynthesis</keyword>
<dbReference type="InterPro" id="IPR001048">
    <property type="entry name" value="Asp/Glu/Uridylate_kinase"/>
</dbReference>
<feature type="domain" description="Aspartate/glutamate/uridylate kinase" evidence="9">
    <location>
        <begin position="27"/>
        <end position="263"/>
    </location>
</feature>
<keyword evidence="4 8" id="KW-0808">Transferase</keyword>
<keyword evidence="5 8" id="KW-0547">Nucleotide-binding</keyword>
<evidence type="ECO:0000256" key="7">
    <source>
        <dbReference type="ARBA" id="ARBA00022840"/>
    </source>
</evidence>
<feature type="site" description="Transition state stabilizer" evidence="8">
    <location>
        <position position="244"/>
    </location>
</feature>
<evidence type="ECO:0000256" key="4">
    <source>
        <dbReference type="ARBA" id="ARBA00022679"/>
    </source>
</evidence>
<dbReference type="InterPro" id="IPR001057">
    <property type="entry name" value="Glu/AcGlu_kinase"/>
</dbReference>
<dbReference type="PRINTS" id="PR00474">
    <property type="entry name" value="GLU5KINASE"/>
</dbReference>
<reference evidence="10" key="1">
    <citation type="journal article" date="2018" name="J. Phycol.">
        <title>Molecular phylogenetics supports a clade of red algal parasites retaining native plastids: taxonomy and terminology revised.</title>
        <authorList>
            <person name="Salomaki E.D."/>
            <person name="Lane C.E."/>
        </authorList>
    </citation>
    <scope>NUCLEOTIDE SEQUENCE</scope>
</reference>
<dbReference type="GO" id="GO:0005737">
    <property type="term" value="C:cytoplasm"/>
    <property type="evidence" value="ECO:0007669"/>
    <property type="project" value="InterPro"/>
</dbReference>
<dbReference type="NCBIfam" id="TIGR00761">
    <property type="entry name" value="argB"/>
    <property type="match status" value="1"/>
</dbReference>
<protein>
    <recommendedName>
        <fullName evidence="8">Acetylglutamate kinase</fullName>
        <ecNumber evidence="8">2.7.2.8</ecNumber>
    </recommendedName>
    <alternativeName>
        <fullName evidence="8">N-acetyl-L-glutamate 5-phosphotransferase</fullName>
    </alternativeName>
    <alternativeName>
        <fullName evidence="8">NAG kinase</fullName>
        <shortName evidence="8">NAGK</shortName>
    </alternativeName>
</protein>
<dbReference type="Gene3D" id="3.40.1160.10">
    <property type="entry name" value="Acetylglutamate kinase-like"/>
    <property type="match status" value="1"/>
</dbReference>
<accession>A0A3S8UW68</accession>
<evidence type="ECO:0000256" key="2">
    <source>
        <dbReference type="ARBA" id="ARBA00022571"/>
    </source>
</evidence>
<dbReference type="InterPro" id="IPR037528">
    <property type="entry name" value="ArgB"/>
</dbReference>
<evidence type="ECO:0000256" key="5">
    <source>
        <dbReference type="ARBA" id="ARBA00022741"/>
    </source>
</evidence>
<dbReference type="GO" id="GO:0005524">
    <property type="term" value="F:ATP binding"/>
    <property type="evidence" value="ECO:0007669"/>
    <property type="project" value="UniProtKB-UniRule"/>
</dbReference>
<feature type="site" description="Transition state stabilizer" evidence="8">
    <location>
        <position position="31"/>
    </location>
</feature>
<keyword evidence="3 8" id="KW-0028">Amino-acid biosynthesis</keyword>
<keyword evidence="10" id="KW-0934">Plastid</keyword>
<keyword evidence="6 8" id="KW-0418">Kinase</keyword>
<dbReference type="SUPFAM" id="SSF53633">
    <property type="entry name" value="Carbamate kinase-like"/>
    <property type="match status" value="1"/>
</dbReference>
<dbReference type="InterPro" id="IPR036393">
    <property type="entry name" value="AceGlu_kinase-like_sf"/>
</dbReference>
<comment type="function">
    <text evidence="8">Catalyzes the ATP-dependent phosphorylation of N-acetyl-L-glutamate.</text>
</comment>
<evidence type="ECO:0000256" key="1">
    <source>
        <dbReference type="ARBA" id="ARBA00004828"/>
    </source>
</evidence>
<dbReference type="EC" id="2.7.2.8" evidence="8"/>
<comment type="pathway">
    <text evidence="1 8">Amino-acid biosynthesis; L-arginine biosynthesis; N(2)-acetyl-L-ornithine from L-glutamate: step 2/4.</text>
</comment>
<dbReference type="CDD" id="cd04250">
    <property type="entry name" value="AAK_NAGK-C"/>
    <property type="match status" value="1"/>
</dbReference>
<evidence type="ECO:0000256" key="3">
    <source>
        <dbReference type="ARBA" id="ARBA00022605"/>
    </source>
</evidence>
<evidence type="ECO:0000313" key="10">
    <source>
        <dbReference type="EMBL" id="AZL88064.1"/>
    </source>
</evidence>
<dbReference type="PIRSF" id="PIRSF000728">
    <property type="entry name" value="NAGK"/>
    <property type="match status" value="1"/>
</dbReference>
<keyword evidence="7 8" id="KW-0067">ATP-binding</keyword>
<comment type="similarity">
    <text evidence="8">Belongs to the acetylglutamate kinase family. ArgB subfamily.</text>
</comment>
<gene>
    <name evidence="8 10" type="primary">argB</name>
</gene>
<dbReference type="HAMAP" id="MF_00082">
    <property type="entry name" value="ArgB"/>
    <property type="match status" value="1"/>
</dbReference>
<dbReference type="InterPro" id="IPR041727">
    <property type="entry name" value="NAGK-C"/>
</dbReference>
<comment type="catalytic activity">
    <reaction evidence="8">
        <text>N-acetyl-L-glutamate + ATP = N-acetyl-L-glutamyl 5-phosphate + ADP</text>
        <dbReference type="Rhea" id="RHEA:14629"/>
        <dbReference type="ChEBI" id="CHEBI:30616"/>
        <dbReference type="ChEBI" id="CHEBI:44337"/>
        <dbReference type="ChEBI" id="CHEBI:57936"/>
        <dbReference type="ChEBI" id="CHEBI:456216"/>
        <dbReference type="EC" id="2.7.2.8"/>
    </reaction>
</comment>
<dbReference type="PANTHER" id="PTHR23342:SF0">
    <property type="entry name" value="N-ACETYLGLUTAMATE SYNTHASE, MITOCHONDRIAL"/>
    <property type="match status" value="1"/>
</dbReference>
<feature type="binding site" evidence="8">
    <location>
        <position position="181"/>
    </location>
    <ligand>
        <name>substrate</name>
    </ligand>
</feature>